<keyword evidence="10" id="KW-1185">Reference proteome</keyword>
<dbReference type="InterPro" id="IPR020579">
    <property type="entry name" value="Exonuc_VII_lsu_C"/>
</dbReference>
<evidence type="ECO:0000256" key="1">
    <source>
        <dbReference type="ARBA" id="ARBA00022490"/>
    </source>
</evidence>
<comment type="similarity">
    <text evidence="5 6">Belongs to the XseA family.</text>
</comment>
<name>A0ABS6FIW7_9FIRM</name>
<evidence type="ECO:0000259" key="8">
    <source>
        <dbReference type="Pfam" id="PF13742"/>
    </source>
</evidence>
<dbReference type="Pfam" id="PF13742">
    <property type="entry name" value="tRNA_anti_2"/>
    <property type="match status" value="1"/>
</dbReference>
<dbReference type="NCBIfam" id="TIGR00237">
    <property type="entry name" value="xseA"/>
    <property type="match status" value="1"/>
</dbReference>
<comment type="catalytic activity">
    <reaction evidence="5 6">
        <text>Exonucleolytic cleavage in either 5'- to 3'- or 3'- to 5'-direction to yield nucleoside 5'-phosphates.</text>
        <dbReference type="EC" id="3.1.11.6"/>
    </reaction>
</comment>
<evidence type="ECO:0000259" key="7">
    <source>
        <dbReference type="Pfam" id="PF02601"/>
    </source>
</evidence>
<evidence type="ECO:0000256" key="3">
    <source>
        <dbReference type="ARBA" id="ARBA00022801"/>
    </source>
</evidence>
<organism evidence="9 10">
    <name type="scientific">Peptoniphilus ovalis</name>
    <dbReference type="NCBI Taxonomy" id="2841503"/>
    <lineage>
        <taxon>Bacteria</taxon>
        <taxon>Bacillati</taxon>
        <taxon>Bacillota</taxon>
        <taxon>Tissierellia</taxon>
        <taxon>Tissierellales</taxon>
        <taxon>Peptoniphilaceae</taxon>
        <taxon>Peptoniphilus</taxon>
    </lineage>
</organism>
<keyword evidence="2 5" id="KW-0540">Nuclease</keyword>
<evidence type="ECO:0000256" key="2">
    <source>
        <dbReference type="ARBA" id="ARBA00022722"/>
    </source>
</evidence>
<evidence type="ECO:0000256" key="4">
    <source>
        <dbReference type="ARBA" id="ARBA00022839"/>
    </source>
</evidence>
<dbReference type="EC" id="3.1.11.6" evidence="5"/>
<comment type="subunit">
    <text evidence="5">Heterooligomer composed of large and small subunits.</text>
</comment>
<sequence length="460" mass="52737">MSKGAFKVSELNNYIKKIISMDYILRDISLIGEVTNLKKHSNGNYYFSLKDEFSRINAIIYSDEKPDFELFDGAKVLAKGAVTYYERDGQFTFYVKEISLDGKGSLYLQFLDLKKKLEAEGLFLNKYKKEIPKFPNTIGLITSTSGAAIKDVINILKNRNRYVDVLVYPSLMQGIGASENIISGIEYFNSANNVETIIIARGGGSYEDLFVFNDEAVARSIFNSKIPIISAVGHEIDFTIADFVADLRAATPTNAAELVTISEDEIISDLNYKKTYLDNLIHRKINDEKLKILNIYRSISLKNQSYKINDLTRDLLNKEKALNISLQKIISNNKGKLYRNKLFLNNFKLSQGNELKNYLYRLNKINSNLNYKINYEKRKLNYYYLKLMNSVNLSKERQNLEINYLKLKSAFDKINKIDILNADGKNIKSIRNLNLGDRISLRFKDGKVDSIIENIEARSD</sequence>
<evidence type="ECO:0000256" key="5">
    <source>
        <dbReference type="HAMAP-Rule" id="MF_00378"/>
    </source>
</evidence>
<evidence type="ECO:0000313" key="10">
    <source>
        <dbReference type="Proteomes" id="UP000783742"/>
    </source>
</evidence>
<dbReference type="GO" id="GO:0008855">
    <property type="term" value="F:exodeoxyribonuclease VII activity"/>
    <property type="evidence" value="ECO:0007669"/>
    <property type="project" value="UniProtKB-EC"/>
</dbReference>
<dbReference type="PANTHER" id="PTHR30008">
    <property type="entry name" value="EXODEOXYRIBONUCLEASE 7 LARGE SUBUNIT"/>
    <property type="match status" value="1"/>
</dbReference>
<dbReference type="EMBL" id="JAHLQO010000003">
    <property type="protein sequence ID" value="MBU5669181.1"/>
    <property type="molecule type" value="Genomic_DNA"/>
</dbReference>
<dbReference type="HAMAP" id="MF_00378">
    <property type="entry name" value="Exonuc_7_L"/>
    <property type="match status" value="1"/>
</dbReference>
<accession>A0ABS6FIW7</accession>
<feature type="domain" description="OB-fold nucleic acid binding" evidence="8">
    <location>
        <begin position="6"/>
        <end position="98"/>
    </location>
</feature>
<keyword evidence="4 5" id="KW-0269">Exonuclease</keyword>
<comment type="subcellular location">
    <subcellularLocation>
        <location evidence="5 6">Cytoplasm</location>
    </subcellularLocation>
</comment>
<dbReference type="CDD" id="cd04489">
    <property type="entry name" value="ExoVII_LU_OBF"/>
    <property type="match status" value="1"/>
</dbReference>
<proteinExistence type="inferred from homology"/>
<dbReference type="Proteomes" id="UP000783742">
    <property type="component" value="Unassembled WGS sequence"/>
</dbReference>
<gene>
    <name evidence="5 9" type="primary">xseA</name>
    <name evidence="9" type="ORF">KQI68_04910</name>
</gene>
<dbReference type="RefSeq" id="WP_216549027.1">
    <property type="nucleotide sequence ID" value="NZ_JAHLQO010000003.1"/>
</dbReference>
<dbReference type="InterPro" id="IPR003753">
    <property type="entry name" value="Exonuc_VII_L"/>
</dbReference>
<feature type="domain" description="Exonuclease VII large subunit C-terminal" evidence="7">
    <location>
        <begin position="122"/>
        <end position="450"/>
    </location>
</feature>
<reference evidence="9 10" key="1">
    <citation type="submission" date="2021-06" db="EMBL/GenBank/DDBJ databases">
        <authorList>
            <person name="Sun Q."/>
            <person name="Li D."/>
        </authorList>
    </citation>
    <scope>NUCLEOTIDE SEQUENCE [LARGE SCALE GENOMIC DNA]</scope>
    <source>
        <strain evidence="9 10">MSJ-1</strain>
    </source>
</reference>
<dbReference type="PANTHER" id="PTHR30008:SF0">
    <property type="entry name" value="EXODEOXYRIBONUCLEASE 7 LARGE SUBUNIT"/>
    <property type="match status" value="1"/>
</dbReference>
<protein>
    <recommendedName>
        <fullName evidence="5">Exodeoxyribonuclease 7 large subunit</fullName>
        <ecNumber evidence="5">3.1.11.6</ecNumber>
    </recommendedName>
    <alternativeName>
        <fullName evidence="5">Exodeoxyribonuclease VII large subunit</fullName>
        <shortName evidence="5">Exonuclease VII large subunit</shortName>
    </alternativeName>
</protein>
<evidence type="ECO:0000256" key="6">
    <source>
        <dbReference type="RuleBase" id="RU004355"/>
    </source>
</evidence>
<dbReference type="Pfam" id="PF02601">
    <property type="entry name" value="Exonuc_VII_L"/>
    <property type="match status" value="1"/>
</dbReference>
<dbReference type="InterPro" id="IPR025824">
    <property type="entry name" value="OB-fold_nuc-bd_dom"/>
</dbReference>
<keyword evidence="3 5" id="KW-0378">Hydrolase</keyword>
<evidence type="ECO:0000313" key="9">
    <source>
        <dbReference type="EMBL" id="MBU5669181.1"/>
    </source>
</evidence>
<comment type="function">
    <text evidence="5">Bidirectionally degrades single-stranded DNA into large acid-insoluble oligonucleotides, which are then degraded further into small acid-soluble oligonucleotides.</text>
</comment>
<comment type="caution">
    <text evidence="9">The sequence shown here is derived from an EMBL/GenBank/DDBJ whole genome shotgun (WGS) entry which is preliminary data.</text>
</comment>
<keyword evidence="1 5" id="KW-0963">Cytoplasm</keyword>